<evidence type="ECO:0000313" key="2">
    <source>
        <dbReference type="EMBL" id="TFK98538.1"/>
    </source>
</evidence>
<dbReference type="EMBL" id="ML178839">
    <property type="protein sequence ID" value="TFK98538.1"/>
    <property type="molecule type" value="Genomic_DNA"/>
</dbReference>
<dbReference type="Proteomes" id="UP000305067">
    <property type="component" value="Unassembled WGS sequence"/>
</dbReference>
<evidence type="ECO:0000313" key="3">
    <source>
        <dbReference type="Proteomes" id="UP000305067"/>
    </source>
</evidence>
<dbReference type="Gene3D" id="3.80.10.10">
    <property type="entry name" value="Ribonuclease Inhibitor"/>
    <property type="match status" value="1"/>
</dbReference>
<proteinExistence type="predicted"/>
<keyword evidence="1" id="KW-1133">Transmembrane helix</keyword>
<sequence>MAPSTTNWTGLPNEMKLAVIAAFDEKDAVDMRAIMALALVNTVTYMLCVPFIFKKINLQSDEAIHTFLAHVPSTYYQHIRELALCNAPQLDSQFQLDSLSSRGTSVDLARVLERCTKVQRLELKLTGSPSAEIIEPFTTFSDLERLSIENCSCEEQAPLSERLVVSIALSVPHLRDLTLKRISRSAIHAPDMLGSSHVPLVSNDTSIPAHPSSIPLSLPSLLLIPTLQSLRISEMHLGDPRWEEVTVLAHKLSTLELGGCVYESDDFNRLCAERILHRLHRTLSTFTLGIPLASATTSTLSIAAFTPVHGGGIGFFATLPVPPMQNLKILRISPHFPIDDLVSTLATTTLSASPIESVCIECTADDAGDVYEMIEEFFELREEQGAELFFGRLRGIRVVDGETGVVCREFSGECLVR</sequence>
<keyword evidence="3" id="KW-1185">Reference proteome</keyword>
<dbReference type="OrthoDB" id="3235026at2759"/>
<protein>
    <recommendedName>
        <fullName evidence="4">F-box domain-containing protein</fullName>
    </recommendedName>
</protein>
<dbReference type="SUPFAM" id="SSF52047">
    <property type="entry name" value="RNI-like"/>
    <property type="match status" value="1"/>
</dbReference>
<organism evidence="2 3">
    <name type="scientific">Pterulicium gracile</name>
    <dbReference type="NCBI Taxonomy" id="1884261"/>
    <lineage>
        <taxon>Eukaryota</taxon>
        <taxon>Fungi</taxon>
        <taxon>Dikarya</taxon>
        <taxon>Basidiomycota</taxon>
        <taxon>Agaricomycotina</taxon>
        <taxon>Agaricomycetes</taxon>
        <taxon>Agaricomycetidae</taxon>
        <taxon>Agaricales</taxon>
        <taxon>Pleurotineae</taxon>
        <taxon>Pterulaceae</taxon>
        <taxon>Pterulicium</taxon>
    </lineage>
</organism>
<name>A0A5C3QEG2_9AGAR</name>
<dbReference type="InterPro" id="IPR032675">
    <property type="entry name" value="LRR_dom_sf"/>
</dbReference>
<feature type="transmembrane region" description="Helical" evidence="1">
    <location>
        <begin position="33"/>
        <end position="53"/>
    </location>
</feature>
<reference evidence="2 3" key="1">
    <citation type="journal article" date="2019" name="Nat. Ecol. Evol.">
        <title>Megaphylogeny resolves global patterns of mushroom evolution.</title>
        <authorList>
            <person name="Varga T."/>
            <person name="Krizsan K."/>
            <person name="Foldi C."/>
            <person name="Dima B."/>
            <person name="Sanchez-Garcia M."/>
            <person name="Sanchez-Ramirez S."/>
            <person name="Szollosi G.J."/>
            <person name="Szarkandi J.G."/>
            <person name="Papp V."/>
            <person name="Albert L."/>
            <person name="Andreopoulos W."/>
            <person name="Angelini C."/>
            <person name="Antonin V."/>
            <person name="Barry K.W."/>
            <person name="Bougher N.L."/>
            <person name="Buchanan P."/>
            <person name="Buyck B."/>
            <person name="Bense V."/>
            <person name="Catcheside P."/>
            <person name="Chovatia M."/>
            <person name="Cooper J."/>
            <person name="Damon W."/>
            <person name="Desjardin D."/>
            <person name="Finy P."/>
            <person name="Geml J."/>
            <person name="Haridas S."/>
            <person name="Hughes K."/>
            <person name="Justo A."/>
            <person name="Karasinski D."/>
            <person name="Kautmanova I."/>
            <person name="Kiss B."/>
            <person name="Kocsube S."/>
            <person name="Kotiranta H."/>
            <person name="LaButti K.M."/>
            <person name="Lechner B.E."/>
            <person name="Liimatainen K."/>
            <person name="Lipzen A."/>
            <person name="Lukacs Z."/>
            <person name="Mihaltcheva S."/>
            <person name="Morgado L.N."/>
            <person name="Niskanen T."/>
            <person name="Noordeloos M.E."/>
            <person name="Ohm R.A."/>
            <person name="Ortiz-Santana B."/>
            <person name="Ovrebo C."/>
            <person name="Racz N."/>
            <person name="Riley R."/>
            <person name="Savchenko A."/>
            <person name="Shiryaev A."/>
            <person name="Soop K."/>
            <person name="Spirin V."/>
            <person name="Szebenyi C."/>
            <person name="Tomsovsky M."/>
            <person name="Tulloss R.E."/>
            <person name="Uehling J."/>
            <person name="Grigoriev I.V."/>
            <person name="Vagvolgyi C."/>
            <person name="Papp T."/>
            <person name="Martin F.M."/>
            <person name="Miettinen O."/>
            <person name="Hibbett D.S."/>
            <person name="Nagy L.G."/>
        </authorList>
    </citation>
    <scope>NUCLEOTIDE SEQUENCE [LARGE SCALE GENOMIC DNA]</scope>
    <source>
        <strain evidence="2 3">CBS 309.79</strain>
    </source>
</reference>
<gene>
    <name evidence="2" type="ORF">BDV98DRAFT_657954</name>
</gene>
<keyword evidence="1" id="KW-0472">Membrane</keyword>
<accession>A0A5C3QEG2</accession>
<evidence type="ECO:0008006" key="4">
    <source>
        <dbReference type="Google" id="ProtNLM"/>
    </source>
</evidence>
<evidence type="ECO:0000256" key="1">
    <source>
        <dbReference type="SAM" id="Phobius"/>
    </source>
</evidence>
<keyword evidence="1" id="KW-0812">Transmembrane</keyword>
<dbReference type="AlphaFoldDB" id="A0A5C3QEG2"/>